<gene>
    <name evidence="1" type="ORF">A3A74_07425</name>
</gene>
<name>A0A1F7I792_9BACT</name>
<organism evidence="1 2">
    <name type="scientific">Candidatus Roizmanbacteria bacterium RIFCSPLOWO2_01_FULL_35_13</name>
    <dbReference type="NCBI Taxonomy" id="1802055"/>
    <lineage>
        <taxon>Bacteria</taxon>
        <taxon>Candidatus Roizmaniibacteriota</taxon>
    </lineage>
</organism>
<dbReference type="EMBL" id="MGAF01000054">
    <property type="protein sequence ID" value="OGK39235.1"/>
    <property type="molecule type" value="Genomic_DNA"/>
</dbReference>
<evidence type="ECO:0000313" key="1">
    <source>
        <dbReference type="EMBL" id="OGK39235.1"/>
    </source>
</evidence>
<dbReference type="Proteomes" id="UP000179270">
    <property type="component" value="Unassembled WGS sequence"/>
</dbReference>
<accession>A0A1F7I792</accession>
<dbReference type="STRING" id="1802055.A3A74_07425"/>
<reference evidence="1 2" key="1">
    <citation type="journal article" date="2016" name="Nat. Commun.">
        <title>Thousands of microbial genomes shed light on interconnected biogeochemical processes in an aquifer system.</title>
        <authorList>
            <person name="Anantharaman K."/>
            <person name="Brown C.T."/>
            <person name="Hug L.A."/>
            <person name="Sharon I."/>
            <person name="Castelle C.J."/>
            <person name="Probst A.J."/>
            <person name="Thomas B.C."/>
            <person name="Singh A."/>
            <person name="Wilkins M.J."/>
            <person name="Karaoz U."/>
            <person name="Brodie E.L."/>
            <person name="Williams K.H."/>
            <person name="Hubbard S.S."/>
            <person name="Banfield J.F."/>
        </authorList>
    </citation>
    <scope>NUCLEOTIDE SEQUENCE [LARGE SCALE GENOMIC DNA]</scope>
</reference>
<sequence length="91" mass="10264">MDNHDNLKLIQQTTSRVVEPWRQALPTFPWNAVEQLTTAIIFKHPQILLVTIDQAKKIISEEGIDYPPQFSVGDIAGRTNPALVKTRSALK</sequence>
<proteinExistence type="predicted"/>
<dbReference type="AlphaFoldDB" id="A0A1F7I792"/>
<protein>
    <submittedName>
        <fullName evidence="1">Uncharacterized protein</fullName>
    </submittedName>
</protein>
<comment type="caution">
    <text evidence="1">The sequence shown here is derived from an EMBL/GenBank/DDBJ whole genome shotgun (WGS) entry which is preliminary data.</text>
</comment>
<evidence type="ECO:0000313" key="2">
    <source>
        <dbReference type="Proteomes" id="UP000179270"/>
    </source>
</evidence>